<dbReference type="GO" id="GO:0009294">
    <property type="term" value="P:DNA-mediated transformation"/>
    <property type="evidence" value="ECO:0007669"/>
    <property type="project" value="InterPro"/>
</dbReference>
<dbReference type="Proteomes" id="UP000320184">
    <property type="component" value="Unassembled WGS sequence"/>
</dbReference>
<dbReference type="SUPFAM" id="SSF102405">
    <property type="entry name" value="MCP/YpsA-like"/>
    <property type="match status" value="1"/>
</dbReference>
<gene>
    <name evidence="5" type="primary">dprA</name>
    <name evidence="5" type="ORF">E6K73_07740</name>
</gene>
<organism evidence="5 6">
    <name type="scientific">Eiseniibacteriota bacterium</name>
    <dbReference type="NCBI Taxonomy" id="2212470"/>
    <lineage>
        <taxon>Bacteria</taxon>
        <taxon>Candidatus Eiseniibacteriota</taxon>
    </lineage>
</organism>
<protein>
    <submittedName>
        <fullName evidence="5">DNA-protecting protein DprA</fullName>
    </submittedName>
</protein>
<evidence type="ECO:0000259" key="3">
    <source>
        <dbReference type="Pfam" id="PF02481"/>
    </source>
</evidence>
<evidence type="ECO:0000313" key="6">
    <source>
        <dbReference type="Proteomes" id="UP000320184"/>
    </source>
</evidence>
<reference evidence="5 6" key="1">
    <citation type="journal article" date="2019" name="Nat. Microbiol.">
        <title>Mediterranean grassland soil C-N compound turnover is dependent on rainfall and depth, and is mediated by genomically divergent microorganisms.</title>
        <authorList>
            <person name="Diamond S."/>
            <person name="Andeer P.F."/>
            <person name="Li Z."/>
            <person name="Crits-Christoph A."/>
            <person name="Burstein D."/>
            <person name="Anantharaman K."/>
            <person name="Lane K.R."/>
            <person name="Thomas B.C."/>
            <person name="Pan C."/>
            <person name="Northen T.R."/>
            <person name="Banfield J.F."/>
        </authorList>
    </citation>
    <scope>NUCLEOTIDE SEQUENCE [LARGE SCALE GENOMIC DNA]</scope>
    <source>
        <strain evidence="5">WS_3</strain>
    </source>
</reference>
<dbReference type="AlphaFoldDB" id="A0A538SGH7"/>
<dbReference type="Pfam" id="PF02481">
    <property type="entry name" value="DNA_processg_A"/>
    <property type="match status" value="1"/>
</dbReference>
<sequence length="282" mass="29392">MRPEPRSIGRDDPDYPEGLRDLPDRPASIFVRGVWPVAREAIAVVGSRAASPYGAEQAGRLAADLARLGYPVVSGLARGIDAAAHRGTLSAGGATVAVLPGGLDAITPRYHRGLAEEIARHGALLTEVPSGEPRFRGDFVRRNRLIAALARATVVVEAAEASGALHTAAAARRLGRPVLAVPGDIDRPTSRGCHRLIRGGAKLCESARDVVDALGPSAGPPGGPEGRLLAVLAQRPEAVEHLARRSGLAVEAALAALLGLEWAGVATSHPGQRWSRTSRVSR</sequence>
<evidence type="ECO:0000259" key="4">
    <source>
        <dbReference type="Pfam" id="PF17782"/>
    </source>
</evidence>
<dbReference type="NCBIfam" id="TIGR00732">
    <property type="entry name" value="dprA"/>
    <property type="match status" value="1"/>
</dbReference>
<comment type="similarity">
    <text evidence="1">Belongs to the DprA/Smf family.</text>
</comment>
<evidence type="ECO:0000256" key="1">
    <source>
        <dbReference type="ARBA" id="ARBA00006525"/>
    </source>
</evidence>
<proteinExistence type="inferred from homology"/>
<feature type="domain" description="DprA winged helix" evidence="4">
    <location>
        <begin position="216"/>
        <end position="272"/>
    </location>
</feature>
<comment type="caution">
    <text evidence="5">The sequence shown here is derived from an EMBL/GenBank/DDBJ whole genome shotgun (WGS) entry which is preliminary data.</text>
</comment>
<dbReference type="PANTHER" id="PTHR43022:SF1">
    <property type="entry name" value="PROTEIN SMF"/>
    <property type="match status" value="1"/>
</dbReference>
<dbReference type="InterPro" id="IPR041614">
    <property type="entry name" value="DprA_WH"/>
</dbReference>
<evidence type="ECO:0000313" key="5">
    <source>
        <dbReference type="EMBL" id="TMQ50472.1"/>
    </source>
</evidence>
<dbReference type="PANTHER" id="PTHR43022">
    <property type="entry name" value="PROTEIN SMF"/>
    <property type="match status" value="1"/>
</dbReference>
<dbReference type="Pfam" id="PF17782">
    <property type="entry name" value="WHD_DprA"/>
    <property type="match status" value="1"/>
</dbReference>
<accession>A0A538SGH7</accession>
<feature type="region of interest" description="Disordered" evidence="2">
    <location>
        <begin position="1"/>
        <end position="21"/>
    </location>
</feature>
<dbReference type="InterPro" id="IPR057666">
    <property type="entry name" value="DrpA_SLOG"/>
</dbReference>
<evidence type="ECO:0000256" key="2">
    <source>
        <dbReference type="SAM" id="MobiDB-lite"/>
    </source>
</evidence>
<dbReference type="InterPro" id="IPR003488">
    <property type="entry name" value="DprA"/>
</dbReference>
<name>A0A538SGH7_UNCEI</name>
<feature type="domain" description="Smf/DprA SLOG" evidence="3">
    <location>
        <begin position="8"/>
        <end position="214"/>
    </location>
</feature>
<dbReference type="EMBL" id="VBOT01000098">
    <property type="protein sequence ID" value="TMQ50472.1"/>
    <property type="molecule type" value="Genomic_DNA"/>
</dbReference>
<dbReference type="Gene3D" id="3.40.50.450">
    <property type="match status" value="1"/>
</dbReference>